<dbReference type="EC" id="2.4.1.-" evidence="11"/>
<dbReference type="OrthoDB" id="10038994at2759"/>
<evidence type="ECO:0000256" key="2">
    <source>
        <dbReference type="ARBA" id="ARBA00004922"/>
    </source>
</evidence>
<dbReference type="Pfam" id="PF13733">
    <property type="entry name" value="Glyco_transf_7N"/>
    <property type="match status" value="1"/>
</dbReference>
<feature type="domain" description="Galactosyltransferase C-terminal" evidence="12">
    <location>
        <begin position="280"/>
        <end position="353"/>
    </location>
</feature>
<organism evidence="14 15">
    <name type="scientific">Strongylocentrotus purpuratus</name>
    <name type="common">Purple sea urchin</name>
    <dbReference type="NCBI Taxonomy" id="7668"/>
    <lineage>
        <taxon>Eukaryota</taxon>
        <taxon>Metazoa</taxon>
        <taxon>Echinodermata</taxon>
        <taxon>Eleutherozoa</taxon>
        <taxon>Echinozoa</taxon>
        <taxon>Echinoidea</taxon>
        <taxon>Euechinoidea</taxon>
        <taxon>Echinacea</taxon>
        <taxon>Camarodonta</taxon>
        <taxon>Echinidea</taxon>
        <taxon>Strongylocentrotidae</taxon>
        <taxon>Strongylocentrotus</taxon>
    </lineage>
</organism>
<evidence type="ECO:0000256" key="6">
    <source>
        <dbReference type="ARBA" id="ARBA00022692"/>
    </source>
</evidence>
<evidence type="ECO:0000256" key="3">
    <source>
        <dbReference type="ARBA" id="ARBA00005735"/>
    </source>
</evidence>
<keyword evidence="15" id="KW-1185">Reference proteome</keyword>
<dbReference type="RefSeq" id="XP_030830951.1">
    <property type="nucleotide sequence ID" value="XM_030975091.1"/>
</dbReference>
<protein>
    <recommendedName>
        <fullName evidence="11">Beta-1,4-galactosyltransferase</fullName>
        <ecNumber evidence="11">2.4.1.-</ecNumber>
    </recommendedName>
</protein>
<name>A0A7M7STY3_STRPU</name>
<dbReference type="InterPro" id="IPR029044">
    <property type="entry name" value="Nucleotide-diphossugar_trans"/>
</dbReference>
<dbReference type="KEGG" id="spu:105447297"/>
<evidence type="ECO:0000256" key="10">
    <source>
        <dbReference type="ARBA" id="ARBA00023180"/>
    </source>
</evidence>
<dbReference type="Proteomes" id="UP000007110">
    <property type="component" value="Unassembled WGS sequence"/>
</dbReference>
<evidence type="ECO:0000256" key="4">
    <source>
        <dbReference type="ARBA" id="ARBA00022676"/>
    </source>
</evidence>
<keyword evidence="5 11" id="KW-0808">Transferase</keyword>
<dbReference type="PANTHER" id="PTHR19300">
    <property type="entry name" value="BETA-1,4-GALACTOSYLTRANSFERASE"/>
    <property type="match status" value="1"/>
</dbReference>
<dbReference type="GO" id="GO:0005794">
    <property type="term" value="C:Golgi apparatus"/>
    <property type="evidence" value="ECO:0000318"/>
    <property type="project" value="GO_Central"/>
</dbReference>
<dbReference type="GeneID" id="105447297"/>
<dbReference type="PANTHER" id="PTHR19300:SF38">
    <property type="entry name" value="BETA-1,4-GALACTOSYLTRANSFERASE"/>
    <property type="match status" value="1"/>
</dbReference>
<dbReference type="PRINTS" id="PR02050">
    <property type="entry name" value="B14GALTRFASE"/>
</dbReference>
<comment type="similarity">
    <text evidence="3 11">Belongs to the glycosyltransferase 7 family.</text>
</comment>
<keyword evidence="6 11" id="KW-0812">Transmembrane</keyword>
<evidence type="ECO:0000259" key="12">
    <source>
        <dbReference type="Pfam" id="PF02709"/>
    </source>
</evidence>
<evidence type="ECO:0000256" key="8">
    <source>
        <dbReference type="ARBA" id="ARBA00022989"/>
    </source>
</evidence>
<keyword evidence="7 11" id="KW-0735">Signal-anchor</keyword>
<dbReference type="GO" id="GO:0016020">
    <property type="term" value="C:membrane"/>
    <property type="evidence" value="ECO:0007669"/>
    <property type="project" value="UniProtKB-SubCell"/>
</dbReference>
<dbReference type="Pfam" id="PF02709">
    <property type="entry name" value="Glyco_transf_7C"/>
    <property type="match status" value="1"/>
</dbReference>
<evidence type="ECO:0000313" key="15">
    <source>
        <dbReference type="Proteomes" id="UP000007110"/>
    </source>
</evidence>
<evidence type="ECO:0000256" key="11">
    <source>
        <dbReference type="RuleBase" id="RU368121"/>
    </source>
</evidence>
<comment type="function">
    <text evidence="11">Catalyses the transfer of galactose onto proteins or lipids.</text>
</comment>
<reference evidence="14" key="2">
    <citation type="submission" date="2021-01" db="UniProtKB">
        <authorList>
            <consortium name="EnsemblMetazoa"/>
        </authorList>
    </citation>
    <scope>IDENTIFICATION</scope>
</reference>
<dbReference type="GO" id="GO:0008489">
    <property type="term" value="F:UDP-galactose:glucosylceramide beta-1,4-galactosyltransferase activity"/>
    <property type="evidence" value="ECO:0000318"/>
    <property type="project" value="GO_Central"/>
</dbReference>
<dbReference type="InterPro" id="IPR003859">
    <property type="entry name" value="Galactosyl_T"/>
</dbReference>
<comment type="subcellular location">
    <subcellularLocation>
        <location evidence="1">Membrane</location>
        <topology evidence="1">Single-pass type II membrane protein</topology>
    </subcellularLocation>
</comment>
<sequence>MNTKLFRLFIALSVVVVVALYYSMMSSDYDDVNVHIEETPLVVLNDSELRRLKEERALPQNVIPNLHSLLRIKFVHMVSSQECTFPTNKSSSATHYIANITESDFLTTEKTVFKNLAEKARNVTHQADEQLKEILKVHGMDANKYLYNRNRIVDLEQAVKNGMGIKIGSYLYFPGGHWVPLNCKAKWKVALIIPYRNRSYNLNILLRNLIPFLRSQDLEFQIFIAEQGFSEIMNRGLMKNIGYQMAKLSGTIWDCYVFHDVDYVPINSTNYYGCDDYPKHYATKLEEFNYSNPYMQDFGGVVGLTGVQMDKINGYSNMYWGWGGEDDDLYNRVKFSSLKVTKAKDGYYRDLPHQKKTITEKCEKRTCLYTHATIRMKTDGVSAIRYENSANISLSTLYTKISVDVVKAGWNHNFKICGILQPKRQ</sequence>
<dbReference type="InterPro" id="IPR027791">
    <property type="entry name" value="Galactosyl_T_C"/>
</dbReference>
<dbReference type="InterPro" id="IPR027995">
    <property type="entry name" value="Galactosyl_T_N"/>
</dbReference>
<evidence type="ECO:0000256" key="5">
    <source>
        <dbReference type="ARBA" id="ARBA00022679"/>
    </source>
</evidence>
<evidence type="ECO:0000256" key="1">
    <source>
        <dbReference type="ARBA" id="ARBA00004606"/>
    </source>
</evidence>
<reference evidence="15" key="1">
    <citation type="submission" date="2015-02" db="EMBL/GenBank/DDBJ databases">
        <title>Genome sequencing for Strongylocentrotus purpuratus.</title>
        <authorList>
            <person name="Murali S."/>
            <person name="Liu Y."/>
            <person name="Vee V."/>
            <person name="English A."/>
            <person name="Wang M."/>
            <person name="Skinner E."/>
            <person name="Han Y."/>
            <person name="Muzny D.M."/>
            <person name="Worley K.C."/>
            <person name="Gibbs R.A."/>
        </authorList>
    </citation>
    <scope>NUCLEOTIDE SEQUENCE</scope>
</reference>
<dbReference type="EnsemblMetazoa" id="XM_030975091">
    <property type="protein sequence ID" value="XP_030830951"/>
    <property type="gene ID" value="LOC105447297"/>
</dbReference>
<dbReference type="GO" id="GO:0005975">
    <property type="term" value="P:carbohydrate metabolic process"/>
    <property type="evidence" value="ECO:0007669"/>
    <property type="project" value="InterPro"/>
</dbReference>
<keyword evidence="4 11" id="KW-0328">Glycosyltransferase</keyword>
<dbReference type="Gene3D" id="3.90.550.10">
    <property type="entry name" value="Spore Coat Polysaccharide Biosynthesis Protein SpsA, Chain A"/>
    <property type="match status" value="1"/>
</dbReference>
<accession>A0A7M7STY3</accession>
<evidence type="ECO:0000313" key="14">
    <source>
        <dbReference type="EnsemblMetazoa" id="XP_030830951"/>
    </source>
</evidence>
<evidence type="ECO:0000256" key="7">
    <source>
        <dbReference type="ARBA" id="ARBA00022968"/>
    </source>
</evidence>
<comment type="pathway">
    <text evidence="2 11">Protein modification; protein glycosylation.</text>
</comment>
<dbReference type="UniPathway" id="UPA00378"/>
<dbReference type="OMA" id="YTHATIR"/>
<dbReference type="AlphaFoldDB" id="A0A7M7STY3"/>
<feature type="transmembrane region" description="Helical" evidence="11">
    <location>
        <begin position="5"/>
        <end position="24"/>
    </location>
</feature>
<evidence type="ECO:0000256" key="9">
    <source>
        <dbReference type="ARBA" id="ARBA00023136"/>
    </source>
</evidence>
<dbReference type="SUPFAM" id="SSF53448">
    <property type="entry name" value="Nucleotide-diphospho-sugar transferases"/>
    <property type="match status" value="1"/>
</dbReference>
<evidence type="ECO:0000259" key="13">
    <source>
        <dbReference type="Pfam" id="PF13733"/>
    </source>
</evidence>
<keyword evidence="10 11" id="KW-0325">Glycoprotein</keyword>
<dbReference type="InParanoid" id="A0A7M7STY3"/>
<keyword evidence="8 11" id="KW-1133">Transmembrane helix</keyword>
<keyword evidence="9 11" id="KW-0472">Membrane</keyword>
<feature type="domain" description="Galactosyltransferase N-terminal" evidence="13">
    <location>
        <begin position="174"/>
        <end position="275"/>
    </location>
</feature>
<proteinExistence type="inferred from homology"/>